<sequence>MGIVRSFTIGGLAICWVHLLGFYSIASGQAFTHLSVADGLSQNTVKDISQSREGLLYIGTQEGLNVYDGYEFEVYEHDPQNPYSLADSDISSTYVDRAGTLWVGTISGLHRFDPALQRFERFLLDAERAGVPTLNRITDIVEDEKGRLWLSVDGYPGMGMFDPEGNGQIEYVRDRTGPFDLQAKFYRTTTSLAKDDRGRIWIGTGEGLVLFTLADRTFEHFTYDAKIPPTEVGVNHIRHEASGSTWLSTNYGLYELDRNGRVLQHFRAQSLSKEDNLKSDGTVGSLSYNAVTHTLRDSDGQLWVATRNGLNQYLEAKQRFGRIYHNPLIPSSLGSNDVVHLFEDRTGQLWIGTGQTLDKFSSHSDFKYIGNTGDRHSLLGDVVWSIHRSRRQPDVFWIATKAGLYKYNMETTTQLAHYTHRSNDATSLPVNWIMTIYETQSGILWLGTRFEGAIRFDPATEKFEHFPYIATDEATIGSERVYAIDQDAAGRLWFAGFNGLSHYDAKRNRFVRYGADRGLPELENLKISSLLASGDNLLWIGSIQGLFRLDLSTQSLTKLTHDPQKPESLSGNDILSLHEDSQGQLWVGTSTGLNRWMADDRFERIGGDESSILGKVLSIETDKRGNVWLGKNNGLVRYDPQEKNVKRFHAAQGIQVLEYAIGSSLFDGEQLYLGGVGGLIYFQPDRIDRNADTSAREIEKPRVMLRNLLLDNQPVPISPTPEGREIPTHIHHLDKLRLTHRDLLITLDFAADSYASPL</sequence>
<dbReference type="InterPro" id="IPR011110">
    <property type="entry name" value="Reg_prop"/>
</dbReference>
<keyword evidence="2" id="KW-0902">Two-component regulatory system</keyword>
<dbReference type="InterPro" id="IPR015943">
    <property type="entry name" value="WD40/YVTN_repeat-like_dom_sf"/>
</dbReference>
<proteinExistence type="predicted"/>
<accession>A0A928W2A7</accession>
<evidence type="ECO:0000313" key="4">
    <source>
        <dbReference type="EMBL" id="MBE9042628.1"/>
    </source>
</evidence>
<gene>
    <name evidence="4" type="ORF">IQ235_17850</name>
</gene>
<keyword evidence="1" id="KW-0597">Phosphoprotein</keyword>
<dbReference type="GO" id="GO:0000155">
    <property type="term" value="F:phosphorelay sensor kinase activity"/>
    <property type="evidence" value="ECO:0007669"/>
    <property type="project" value="TreeGrafter"/>
</dbReference>
<dbReference type="PANTHER" id="PTHR43547:SF2">
    <property type="entry name" value="HYBRID SIGNAL TRANSDUCTION HISTIDINE KINASE C"/>
    <property type="match status" value="1"/>
</dbReference>
<protein>
    <submittedName>
        <fullName evidence="4">Uncharacterized protein</fullName>
    </submittedName>
</protein>
<dbReference type="Proteomes" id="UP000621799">
    <property type="component" value="Unassembled WGS sequence"/>
</dbReference>
<dbReference type="PANTHER" id="PTHR43547">
    <property type="entry name" value="TWO-COMPONENT HISTIDINE KINASE"/>
    <property type="match status" value="1"/>
</dbReference>
<dbReference type="Pfam" id="PF07494">
    <property type="entry name" value="Reg_prop"/>
    <property type="match status" value="5"/>
</dbReference>
<evidence type="ECO:0000313" key="5">
    <source>
        <dbReference type="Proteomes" id="UP000621799"/>
    </source>
</evidence>
<dbReference type="Gene3D" id="2.130.10.10">
    <property type="entry name" value="YVTN repeat-like/Quinoprotein amine dehydrogenase"/>
    <property type="match status" value="2"/>
</dbReference>
<keyword evidence="3" id="KW-0472">Membrane</keyword>
<comment type="caution">
    <text evidence="4">The sequence shown here is derived from an EMBL/GenBank/DDBJ whole genome shotgun (WGS) entry which is preliminary data.</text>
</comment>
<feature type="transmembrane region" description="Helical" evidence="3">
    <location>
        <begin position="7"/>
        <end position="26"/>
    </location>
</feature>
<dbReference type="EMBL" id="JADEXN010000399">
    <property type="protein sequence ID" value="MBE9042628.1"/>
    <property type="molecule type" value="Genomic_DNA"/>
</dbReference>
<feature type="non-terminal residue" evidence="4">
    <location>
        <position position="758"/>
    </location>
</feature>
<dbReference type="RefSeq" id="WP_264322783.1">
    <property type="nucleotide sequence ID" value="NZ_JADEXN010000399.1"/>
</dbReference>
<keyword evidence="3" id="KW-0812">Transmembrane</keyword>
<keyword evidence="3" id="KW-1133">Transmembrane helix</keyword>
<dbReference type="SUPFAM" id="SSF63829">
    <property type="entry name" value="Calcium-dependent phosphotriesterase"/>
    <property type="match status" value="2"/>
</dbReference>
<evidence type="ECO:0000256" key="1">
    <source>
        <dbReference type="ARBA" id="ARBA00022553"/>
    </source>
</evidence>
<organism evidence="4 5">
    <name type="scientific">Zarconia navalis LEGE 11467</name>
    <dbReference type="NCBI Taxonomy" id="1828826"/>
    <lineage>
        <taxon>Bacteria</taxon>
        <taxon>Bacillati</taxon>
        <taxon>Cyanobacteriota</taxon>
        <taxon>Cyanophyceae</taxon>
        <taxon>Oscillatoriophycideae</taxon>
        <taxon>Oscillatoriales</taxon>
        <taxon>Oscillatoriales incertae sedis</taxon>
        <taxon>Zarconia</taxon>
        <taxon>Zarconia navalis</taxon>
    </lineage>
</organism>
<evidence type="ECO:0000256" key="3">
    <source>
        <dbReference type="SAM" id="Phobius"/>
    </source>
</evidence>
<name>A0A928W2A7_9CYAN</name>
<reference evidence="4" key="1">
    <citation type="submission" date="2020-10" db="EMBL/GenBank/DDBJ databases">
        <authorList>
            <person name="Castelo-Branco R."/>
            <person name="Eusebio N."/>
            <person name="Adriana R."/>
            <person name="Vieira A."/>
            <person name="Brugerolle De Fraissinette N."/>
            <person name="Rezende De Castro R."/>
            <person name="Schneider M.P."/>
            <person name="Vasconcelos V."/>
            <person name="Leao P.N."/>
        </authorList>
    </citation>
    <scope>NUCLEOTIDE SEQUENCE</scope>
    <source>
        <strain evidence="4">LEGE 11467</strain>
    </source>
</reference>
<keyword evidence="5" id="KW-1185">Reference proteome</keyword>
<dbReference type="AlphaFoldDB" id="A0A928W2A7"/>
<evidence type="ECO:0000256" key="2">
    <source>
        <dbReference type="ARBA" id="ARBA00023012"/>
    </source>
</evidence>